<name>A0AA42CNF5_9HYPH</name>
<evidence type="ECO:0000313" key="1">
    <source>
        <dbReference type="EMBL" id="MCW6512721.1"/>
    </source>
</evidence>
<dbReference type="EMBL" id="JAMOIM010000062">
    <property type="protein sequence ID" value="MCW6512721.1"/>
    <property type="molecule type" value="Genomic_DNA"/>
</dbReference>
<protein>
    <submittedName>
        <fullName evidence="1">Uncharacterized protein</fullName>
    </submittedName>
</protein>
<proteinExistence type="predicted"/>
<accession>A0AA42CNF5</accession>
<comment type="caution">
    <text evidence="1">The sequence shown here is derived from an EMBL/GenBank/DDBJ whole genome shotgun (WGS) entry which is preliminary data.</text>
</comment>
<reference evidence="1" key="1">
    <citation type="submission" date="2022-05" db="EMBL/GenBank/DDBJ databases">
        <authorList>
            <person name="Pankratov T."/>
        </authorList>
    </citation>
    <scope>NUCLEOTIDE SEQUENCE</scope>
    <source>
        <strain evidence="1">BP6-180914</strain>
    </source>
</reference>
<evidence type="ECO:0000313" key="2">
    <source>
        <dbReference type="Proteomes" id="UP001165667"/>
    </source>
</evidence>
<dbReference type="RefSeq" id="WP_282589096.1">
    <property type="nucleotide sequence ID" value="NZ_JAMOIM010000062.1"/>
</dbReference>
<dbReference type="AlphaFoldDB" id="A0AA42CNF5"/>
<gene>
    <name evidence="1" type="ORF">M8523_32975</name>
</gene>
<sequence>MRIDRLEYEVTIAELSSRNESRDGDVVTIIGNHEDHGRTVLRCEAGVFMVRADDLSLIRG</sequence>
<organism evidence="1 2">
    <name type="scientific">Lichenifustis flavocetrariae</name>
    <dbReference type="NCBI Taxonomy" id="2949735"/>
    <lineage>
        <taxon>Bacteria</taxon>
        <taxon>Pseudomonadati</taxon>
        <taxon>Pseudomonadota</taxon>
        <taxon>Alphaproteobacteria</taxon>
        <taxon>Hyphomicrobiales</taxon>
        <taxon>Lichenihabitantaceae</taxon>
        <taxon>Lichenifustis</taxon>
    </lineage>
</organism>
<dbReference type="Proteomes" id="UP001165667">
    <property type="component" value="Unassembled WGS sequence"/>
</dbReference>
<keyword evidence="2" id="KW-1185">Reference proteome</keyword>